<feature type="compositionally biased region" description="Low complexity" evidence="1">
    <location>
        <begin position="20"/>
        <end position="30"/>
    </location>
</feature>
<evidence type="ECO:0000313" key="3">
    <source>
        <dbReference type="Proteomes" id="UP001165541"/>
    </source>
</evidence>
<protein>
    <recommendedName>
        <fullName evidence="4">Mll2356 protein</fullName>
    </recommendedName>
</protein>
<evidence type="ECO:0008006" key="4">
    <source>
        <dbReference type="Google" id="ProtNLM"/>
    </source>
</evidence>
<evidence type="ECO:0000313" key="2">
    <source>
        <dbReference type="EMBL" id="MCM5680088.1"/>
    </source>
</evidence>
<accession>A0ABT0YQF8</accession>
<dbReference type="EMBL" id="JAMKFE010000005">
    <property type="protein sequence ID" value="MCM5680088.1"/>
    <property type="molecule type" value="Genomic_DNA"/>
</dbReference>
<dbReference type="RefSeq" id="WP_251778366.1">
    <property type="nucleotide sequence ID" value="NZ_JAMKFE010000005.1"/>
</dbReference>
<reference evidence="2" key="1">
    <citation type="submission" date="2022-05" db="EMBL/GenBank/DDBJ databases">
        <title>Schlegelella sp. nov., isolated from mangrove soil.</title>
        <authorList>
            <person name="Liu Y."/>
            <person name="Ge X."/>
            <person name="Liu W."/>
        </authorList>
    </citation>
    <scope>NUCLEOTIDE SEQUENCE</scope>
    <source>
        <strain evidence="2">S2-27</strain>
    </source>
</reference>
<comment type="caution">
    <text evidence="2">The sequence shown here is derived from an EMBL/GenBank/DDBJ whole genome shotgun (WGS) entry which is preliminary data.</text>
</comment>
<sequence length="168" mass="17099">MNIEALLAQVAGPPSPSPAPDSSGGAVPAAAPMPLAPGEVSIATFCGFGPHGEFLISFDGGSTRQAVVSAVGLQAADAGRAVVVAPLPGYSEQLAVLARVQAHAPPPAADLKLDGKRVVLHAERDIEIRCGEASIVLTRAGKVLIKGEYVLTRSRGANRIKGAHVDIN</sequence>
<keyword evidence="3" id="KW-1185">Reference proteome</keyword>
<gene>
    <name evidence="2" type="ORF">M8A51_11140</name>
</gene>
<name>A0ABT0YQF8_9BURK</name>
<evidence type="ECO:0000256" key="1">
    <source>
        <dbReference type="SAM" id="MobiDB-lite"/>
    </source>
</evidence>
<organism evidence="2 3">
    <name type="scientific">Caldimonas mangrovi</name>
    <dbReference type="NCBI Taxonomy" id="2944811"/>
    <lineage>
        <taxon>Bacteria</taxon>
        <taxon>Pseudomonadati</taxon>
        <taxon>Pseudomonadota</taxon>
        <taxon>Betaproteobacteria</taxon>
        <taxon>Burkholderiales</taxon>
        <taxon>Sphaerotilaceae</taxon>
        <taxon>Caldimonas</taxon>
    </lineage>
</organism>
<dbReference type="Proteomes" id="UP001165541">
    <property type="component" value="Unassembled WGS sequence"/>
</dbReference>
<feature type="region of interest" description="Disordered" evidence="1">
    <location>
        <begin position="10"/>
        <end position="30"/>
    </location>
</feature>
<proteinExistence type="predicted"/>